<comment type="caution">
    <text evidence="2">The sequence shown here is derived from an EMBL/GenBank/DDBJ whole genome shotgun (WGS) entry which is preliminary data.</text>
</comment>
<dbReference type="EMBL" id="JAENIL010000014">
    <property type="protein sequence ID" value="MBK1877017.1"/>
    <property type="molecule type" value="Genomic_DNA"/>
</dbReference>
<accession>A0A934RZ74</accession>
<keyword evidence="3" id="KW-1185">Reference proteome</keyword>
<dbReference type="AlphaFoldDB" id="A0A934RZ74"/>
<dbReference type="RefSeq" id="WP_200355234.1">
    <property type="nucleotide sequence ID" value="NZ_JAENIL010000014.1"/>
</dbReference>
<dbReference type="Pfam" id="PF07534">
    <property type="entry name" value="TLD"/>
    <property type="match status" value="1"/>
</dbReference>
<evidence type="ECO:0000313" key="2">
    <source>
        <dbReference type="EMBL" id="MBK1877017.1"/>
    </source>
</evidence>
<evidence type="ECO:0000259" key="1">
    <source>
        <dbReference type="PROSITE" id="PS51886"/>
    </source>
</evidence>
<gene>
    <name evidence="2" type="ORF">JIN87_09070</name>
</gene>
<organism evidence="2 3">
    <name type="scientific">Pelagicoccus mobilis</name>
    <dbReference type="NCBI Taxonomy" id="415221"/>
    <lineage>
        <taxon>Bacteria</taxon>
        <taxon>Pseudomonadati</taxon>
        <taxon>Verrucomicrobiota</taxon>
        <taxon>Opitutia</taxon>
        <taxon>Puniceicoccales</taxon>
        <taxon>Pelagicoccaceae</taxon>
        <taxon>Pelagicoccus</taxon>
    </lineage>
</organism>
<name>A0A934RZ74_9BACT</name>
<feature type="domain" description="TLDc" evidence="1">
    <location>
        <begin position="29"/>
        <end position="200"/>
    </location>
</feature>
<proteinExistence type="predicted"/>
<protein>
    <submittedName>
        <fullName evidence="2">TLD domain-containing protein</fullName>
    </submittedName>
</protein>
<dbReference type="PROSITE" id="PS51886">
    <property type="entry name" value="TLDC"/>
    <property type="match status" value="1"/>
</dbReference>
<dbReference type="Proteomes" id="UP000617628">
    <property type="component" value="Unassembled WGS sequence"/>
</dbReference>
<reference evidence="2" key="1">
    <citation type="submission" date="2021-01" db="EMBL/GenBank/DDBJ databases">
        <title>Modified the classification status of verrucomicrobia.</title>
        <authorList>
            <person name="Feng X."/>
        </authorList>
    </citation>
    <scope>NUCLEOTIDE SEQUENCE</scope>
    <source>
        <strain evidence="2">KCTC 13126</strain>
    </source>
</reference>
<sequence length="252" mass="27888">MRLTLPNILWVAIAVVLSPFDFTNADSRQLSESEQLAIVRSWLPSKTKGLHLLFEYNTSSQRYNTITAKELHEAVDKAGRTVTIIEAEAPYDRSPRIIGGYNPYKWKSIFGSYERSPGRFIFDLNKQKKWERDSGRTGKTRLNPADYGLQFGEGDLVINPDLKSGSSKDATFSKPNSSSSVLFGQSSKFKISSIRVYGVLMDTHATPAAALPAFKEYNPPAKPSPVPDASHYLFESLAAGIALILAAILAKR</sequence>
<evidence type="ECO:0000313" key="3">
    <source>
        <dbReference type="Proteomes" id="UP000617628"/>
    </source>
</evidence>
<dbReference type="InterPro" id="IPR006571">
    <property type="entry name" value="TLDc_dom"/>
</dbReference>